<name>A0ACC2F572_DALPE</name>
<dbReference type="Proteomes" id="UP001157502">
    <property type="component" value="Chromosome 34"/>
</dbReference>
<keyword evidence="2" id="KW-1185">Reference proteome</keyword>
<organism evidence="1 2">
    <name type="scientific">Dallia pectoralis</name>
    <name type="common">Alaska blackfish</name>
    <dbReference type="NCBI Taxonomy" id="75939"/>
    <lineage>
        <taxon>Eukaryota</taxon>
        <taxon>Metazoa</taxon>
        <taxon>Chordata</taxon>
        <taxon>Craniata</taxon>
        <taxon>Vertebrata</taxon>
        <taxon>Euteleostomi</taxon>
        <taxon>Actinopterygii</taxon>
        <taxon>Neopterygii</taxon>
        <taxon>Teleostei</taxon>
        <taxon>Protacanthopterygii</taxon>
        <taxon>Esociformes</taxon>
        <taxon>Umbridae</taxon>
        <taxon>Dallia</taxon>
    </lineage>
</organism>
<evidence type="ECO:0000313" key="2">
    <source>
        <dbReference type="Proteomes" id="UP001157502"/>
    </source>
</evidence>
<accession>A0ACC2F572</accession>
<gene>
    <name evidence="1" type="ORF">DPEC_G00340010</name>
</gene>
<dbReference type="EMBL" id="CM055761">
    <property type="protein sequence ID" value="KAJ7986450.1"/>
    <property type="molecule type" value="Genomic_DNA"/>
</dbReference>
<sequence length="92" mass="10066">MEADVFHAPGLLFPCKCEELRGARGQNSRRLSGSKACRRPTHQKEFDERDESIKPLAQNAADARLRYNVGGAWPICAGISGHNWDSAGRGGD</sequence>
<proteinExistence type="predicted"/>
<protein>
    <submittedName>
        <fullName evidence="1">Uncharacterized protein</fullName>
    </submittedName>
</protein>
<comment type="caution">
    <text evidence="1">The sequence shown here is derived from an EMBL/GenBank/DDBJ whole genome shotgun (WGS) entry which is preliminary data.</text>
</comment>
<evidence type="ECO:0000313" key="1">
    <source>
        <dbReference type="EMBL" id="KAJ7986450.1"/>
    </source>
</evidence>
<reference evidence="1" key="1">
    <citation type="submission" date="2021-05" db="EMBL/GenBank/DDBJ databases">
        <authorList>
            <person name="Pan Q."/>
            <person name="Jouanno E."/>
            <person name="Zahm M."/>
            <person name="Klopp C."/>
            <person name="Cabau C."/>
            <person name="Louis A."/>
            <person name="Berthelot C."/>
            <person name="Parey E."/>
            <person name="Roest Crollius H."/>
            <person name="Montfort J."/>
            <person name="Robinson-Rechavi M."/>
            <person name="Bouchez O."/>
            <person name="Lampietro C."/>
            <person name="Lopez Roques C."/>
            <person name="Donnadieu C."/>
            <person name="Postlethwait J."/>
            <person name="Bobe J."/>
            <person name="Dillon D."/>
            <person name="Chandos A."/>
            <person name="von Hippel F."/>
            <person name="Guiguen Y."/>
        </authorList>
    </citation>
    <scope>NUCLEOTIDE SEQUENCE</scope>
    <source>
        <strain evidence="1">YG-Jan2019</strain>
    </source>
</reference>